<protein>
    <submittedName>
        <fullName evidence="2">Uncharacterized protein</fullName>
    </submittedName>
</protein>
<evidence type="ECO:0000256" key="1">
    <source>
        <dbReference type="SAM" id="MobiDB-lite"/>
    </source>
</evidence>
<keyword evidence="3" id="KW-1185">Reference proteome</keyword>
<evidence type="ECO:0000313" key="2">
    <source>
        <dbReference type="EMBL" id="GAT45410.1"/>
    </source>
</evidence>
<gene>
    <name evidence="2" type="ORF">MCHLO_02990</name>
</gene>
<name>A0ABQ0L2M7_MYCCL</name>
<proteinExistence type="predicted"/>
<feature type="non-terminal residue" evidence="2">
    <location>
        <position position="1"/>
    </location>
</feature>
<reference evidence="2" key="1">
    <citation type="submission" date="2014-09" db="EMBL/GenBank/DDBJ databases">
        <title>Genome sequence of the luminous mushroom Mycena chlorophos for searching fungal bioluminescence genes.</title>
        <authorList>
            <person name="Tanaka Y."/>
            <person name="Kasuga D."/>
            <person name="Oba Y."/>
            <person name="Hase S."/>
            <person name="Sato K."/>
            <person name="Oba Y."/>
            <person name="Sakakibara Y."/>
        </authorList>
    </citation>
    <scope>NUCLEOTIDE SEQUENCE</scope>
</reference>
<evidence type="ECO:0000313" key="3">
    <source>
        <dbReference type="Proteomes" id="UP000815677"/>
    </source>
</evidence>
<sequence length="312" mass="34553">SDKNNFSRFNNNVVQINVHEAADEVGEEVVHQRLEYSLRCARTGEVIFFVFALRARKSTTTRSFGGFDFAFGISSIGAVLPELVIFQRPVLSAMASTDRSFPRRLKALRSPESRLEQLAIDPTLLRSNPRRPEPSQFLQEPRRSEDHVVAAEVGDQELPFVVDILVLEADAGEVVDLGAGTLRCELQAVVVEIKSPSEPESSNARTGSPLTRTTMTRGLATVRLARFGADASIDAGSHLPQRCLQDPADKVKRRVCEHLFRDERARTMVVAVRHANAERIRDAWIGKVGLNAVYADVVENRSSPTTTSCNML</sequence>
<dbReference type="Proteomes" id="UP000815677">
    <property type="component" value="Unassembled WGS sequence"/>
</dbReference>
<dbReference type="EMBL" id="DF841272">
    <property type="protein sequence ID" value="GAT45410.1"/>
    <property type="molecule type" value="Genomic_DNA"/>
</dbReference>
<feature type="non-terminal residue" evidence="2">
    <location>
        <position position="312"/>
    </location>
</feature>
<accession>A0ABQ0L2M7</accession>
<feature type="region of interest" description="Disordered" evidence="1">
    <location>
        <begin position="124"/>
        <end position="144"/>
    </location>
</feature>
<organism evidence="2 3">
    <name type="scientific">Mycena chlorophos</name>
    <name type="common">Agaric fungus</name>
    <name type="synonym">Agaricus chlorophos</name>
    <dbReference type="NCBI Taxonomy" id="658473"/>
    <lineage>
        <taxon>Eukaryota</taxon>
        <taxon>Fungi</taxon>
        <taxon>Dikarya</taxon>
        <taxon>Basidiomycota</taxon>
        <taxon>Agaricomycotina</taxon>
        <taxon>Agaricomycetes</taxon>
        <taxon>Agaricomycetidae</taxon>
        <taxon>Agaricales</taxon>
        <taxon>Marasmiineae</taxon>
        <taxon>Mycenaceae</taxon>
        <taxon>Mycena</taxon>
    </lineage>
</organism>